<evidence type="ECO:0000256" key="1">
    <source>
        <dbReference type="SAM" id="Coils"/>
    </source>
</evidence>
<dbReference type="RefSeq" id="WP_206293355.1">
    <property type="nucleotide sequence ID" value="NZ_CP063458.1"/>
</dbReference>
<sequence>MTRLQRFLGTALCVPLTANPLFAQQSPPANDTLPPAAVAADPAAPAEAPAPVDGRSTVIGEVKFEAVRVEDVITFLQDVSKGYRAVIVRKGKSDDEPLVTMRLKNVSVQQILDVITTAYGGIEVTPVDGPNGPVDVISILPRAAVDADAAPAGAAPAEPERAVRVYRLSGIVQMMAPKAEKDALANVLSVIKATIEMTAGREAPTIQLHEETHTLIFKGSQQQRLAVEDVLSALESDRAVRGAGGEGQGPADFSRLRKQLEDARAELEKSRQEGVLLRTEVDAIQRQREFQARDQQDMKAEYLKEIQLLRAELGELQRQTAKPK</sequence>
<organism evidence="4 5">
    <name type="scientific">Humisphaera borealis</name>
    <dbReference type="NCBI Taxonomy" id="2807512"/>
    <lineage>
        <taxon>Bacteria</taxon>
        <taxon>Pseudomonadati</taxon>
        <taxon>Planctomycetota</taxon>
        <taxon>Phycisphaerae</taxon>
        <taxon>Tepidisphaerales</taxon>
        <taxon>Tepidisphaeraceae</taxon>
        <taxon>Humisphaera</taxon>
    </lineage>
</organism>
<dbReference type="Proteomes" id="UP000593765">
    <property type="component" value="Chromosome"/>
</dbReference>
<protein>
    <recommendedName>
        <fullName evidence="6">NolW-like domain-containing protein</fullName>
    </recommendedName>
</protein>
<evidence type="ECO:0000256" key="3">
    <source>
        <dbReference type="SAM" id="SignalP"/>
    </source>
</evidence>
<keyword evidence="3" id="KW-0732">Signal</keyword>
<proteinExistence type="predicted"/>
<feature type="region of interest" description="Disordered" evidence="2">
    <location>
        <begin position="25"/>
        <end position="52"/>
    </location>
</feature>
<feature type="chain" id="PRO_5034395830" description="NolW-like domain-containing protein" evidence="3">
    <location>
        <begin position="24"/>
        <end position="324"/>
    </location>
</feature>
<reference evidence="4 5" key="1">
    <citation type="submission" date="2020-10" db="EMBL/GenBank/DDBJ databases">
        <title>Wide distribution of Phycisphaera-like planctomycetes from WD2101 soil group in peatlands and genome analysis of the first cultivated representative.</title>
        <authorList>
            <person name="Dedysh S.N."/>
            <person name="Beletsky A.V."/>
            <person name="Ivanova A."/>
            <person name="Kulichevskaya I.S."/>
            <person name="Suzina N.E."/>
            <person name="Philippov D.A."/>
            <person name="Rakitin A.L."/>
            <person name="Mardanov A.V."/>
            <person name="Ravin N.V."/>
        </authorList>
    </citation>
    <scope>NUCLEOTIDE SEQUENCE [LARGE SCALE GENOMIC DNA]</scope>
    <source>
        <strain evidence="4 5">M1803</strain>
    </source>
</reference>
<evidence type="ECO:0000313" key="4">
    <source>
        <dbReference type="EMBL" id="QOV90277.1"/>
    </source>
</evidence>
<feature type="compositionally biased region" description="Low complexity" evidence="2">
    <location>
        <begin position="34"/>
        <end position="52"/>
    </location>
</feature>
<gene>
    <name evidence="4" type="ORF">IPV69_02580</name>
</gene>
<feature type="signal peptide" evidence="3">
    <location>
        <begin position="1"/>
        <end position="23"/>
    </location>
</feature>
<evidence type="ECO:0000256" key="2">
    <source>
        <dbReference type="SAM" id="MobiDB-lite"/>
    </source>
</evidence>
<accession>A0A7M2WXM3</accession>
<name>A0A7M2WXM3_9BACT</name>
<keyword evidence="5" id="KW-1185">Reference proteome</keyword>
<evidence type="ECO:0000313" key="5">
    <source>
        <dbReference type="Proteomes" id="UP000593765"/>
    </source>
</evidence>
<dbReference type="AlphaFoldDB" id="A0A7M2WXM3"/>
<keyword evidence="1" id="KW-0175">Coiled coil</keyword>
<feature type="coiled-coil region" evidence="1">
    <location>
        <begin position="253"/>
        <end position="319"/>
    </location>
</feature>
<evidence type="ECO:0008006" key="6">
    <source>
        <dbReference type="Google" id="ProtNLM"/>
    </source>
</evidence>
<dbReference type="KEGG" id="hbs:IPV69_02580"/>
<dbReference type="EMBL" id="CP063458">
    <property type="protein sequence ID" value="QOV90277.1"/>
    <property type="molecule type" value="Genomic_DNA"/>
</dbReference>